<gene>
    <name evidence="1" type="ORF">HNQ36_003316</name>
</gene>
<reference evidence="1 2" key="1">
    <citation type="submission" date="2020-08" db="EMBL/GenBank/DDBJ databases">
        <title>Genomic Encyclopedia of Type Strains, Phase IV (KMG-IV): sequencing the most valuable type-strain genomes for metagenomic binning, comparative biology and taxonomic classification.</title>
        <authorList>
            <person name="Goeker M."/>
        </authorList>
    </citation>
    <scope>NUCLEOTIDE SEQUENCE [LARGE SCALE GENOMIC DNA]</scope>
    <source>
        <strain evidence="1 2">DSM 17498</strain>
    </source>
</reference>
<dbReference type="EMBL" id="JACHIJ010000004">
    <property type="protein sequence ID" value="MBB5053325.1"/>
    <property type="molecule type" value="Genomic_DNA"/>
</dbReference>
<dbReference type="Proteomes" id="UP000521227">
    <property type="component" value="Unassembled WGS sequence"/>
</dbReference>
<accession>A0A840MZH7</accession>
<organism evidence="1 2">
    <name type="scientific">Afipia massiliensis</name>
    <dbReference type="NCBI Taxonomy" id="211460"/>
    <lineage>
        <taxon>Bacteria</taxon>
        <taxon>Pseudomonadati</taxon>
        <taxon>Pseudomonadota</taxon>
        <taxon>Alphaproteobacteria</taxon>
        <taxon>Hyphomicrobiales</taxon>
        <taxon>Nitrobacteraceae</taxon>
        <taxon>Afipia</taxon>
    </lineage>
</organism>
<proteinExistence type="predicted"/>
<dbReference type="AlphaFoldDB" id="A0A840MZH7"/>
<evidence type="ECO:0000313" key="1">
    <source>
        <dbReference type="EMBL" id="MBB5053325.1"/>
    </source>
</evidence>
<comment type="caution">
    <text evidence="1">The sequence shown here is derived from an EMBL/GenBank/DDBJ whole genome shotgun (WGS) entry which is preliminary data.</text>
</comment>
<evidence type="ECO:0000313" key="2">
    <source>
        <dbReference type="Proteomes" id="UP000521227"/>
    </source>
</evidence>
<dbReference type="RefSeq" id="WP_210312052.1">
    <property type="nucleotide sequence ID" value="NZ_JACHIJ010000004.1"/>
</dbReference>
<protein>
    <submittedName>
        <fullName evidence="1">Uncharacterized protein</fullName>
    </submittedName>
</protein>
<sequence length="112" mass="12165">MSGTTIILILLVGAGGLWWLRSAMANAAQTARLIGMKEAADSLVMGIAHHYETDGHPPAVVRVLSEMQTAVEAKSDPKAQADLYRQHAYKLGDAMGQECVDVGKRGRKLEYR</sequence>
<name>A0A840MZH7_9BRAD</name>